<dbReference type="Proteomes" id="UP000198284">
    <property type="component" value="Unassembled WGS sequence"/>
</dbReference>
<protein>
    <recommendedName>
        <fullName evidence="4">Carboxypeptidase regulatory-like domain-containing protein</fullName>
    </recommendedName>
</protein>
<feature type="region of interest" description="Disordered" evidence="1">
    <location>
        <begin position="167"/>
        <end position="195"/>
    </location>
</feature>
<evidence type="ECO:0000256" key="1">
    <source>
        <dbReference type="SAM" id="MobiDB-lite"/>
    </source>
</evidence>
<dbReference type="EMBL" id="FZOT01000002">
    <property type="protein sequence ID" value="SNS35212.1"/>
    <property type="molecule type" value="Genomic_DNA"/>
</dbReference>
<dbReference type="OrthoDB" id="8926484at2"/>
<keyword evidence="3" id="KW-1185">Reference proteome</keyword>
<accession>A0A239DU13</accession>
<sequence>MQHESCQPDAWKNIMFKRNFVTIALCAVLLPETGMSQPVSADAPVDEFGMTHRRTANGIGYLCGGVGEDEAKAMKEAASGYDLLLTFAAQDGAYLADVRVDIADGSGRPVMEAHCDGPMMLVDLPSGTYRVRAEVKGRMLSRMVRVSRNGEGNGLARTVMAWPRAAADEASGGGTRLPSGSAGGDSEDVQPAMKY</sequence>
<evidence type="ECO:0008006" key="4">
    <source>
        <dbReference type="Google" id="ProtNLM"/>
    </source>
</evidence>
<gene>
    <name evidence="2" type="ORF">SAMN06265795_102338</name>
</gene>
<dbReference type="AlphaFoldDB" id="A0A239DU13"/>
<evidence type="ECO:0000313" key="3">
    <source>
        <dbReference type="Proteomes" id="UP000198284"/>
    </source>
</evidence>
<reference evidence="2 3" key="1">
    <citation type="submission" date="2017-06" db="EMBL/GenBank/DDBJ databases">
        <authorList>
            <person name="Kim H.J."/>
            <person name="Triplett B.A."/>
        </authorList>
    </citation>
    <scope>NUCLEOTIDE SEQUENCE [LARGE SCALE GENOMIC DNA]</scope>
    <source>
        <strain evidence="2 3">U15</strain>
    </source>
</reference>
<dbReference type="RefSeq" id="WP_089398187.1">
    <property type="nucleotide sequence ID" value="NZ_FZOT01000002.1"/>
</dbReference>
<evidence type="ECO:0000313" key="2">
    <source>
        <dbReference type="EMBL" id="SNS35212.1"/>
    </source>
</evidence>
<name>A0A239DU13_9BURK</name>
<organism evidence="2 3">
    <name type="scientific">Noviherbaspirillum humi</name>
    <dbReference type="NCBI Taxonomy" id="1688639"/>
    <lineage>
        <taxon>Bacteria</taxon>
        <taxon>Pseudomonadati</taxon>
        <taxon>Pseudomonadota</taxon>
        <taxon>Betaproteobacteria</taxon>
        <taxon>Burkholderiales</taxon>
        <taxon>Oxalobacteraceae</taxon>
        <taxon>Noviherbaspirillum</taxon>
    </lineage>
</organism>
<proteinExistence type="predicted"/>